<sequence>MLLCDVDHGLAHDLDLVMARRNGRLVVTAPDGRRVWGPPTSPPPTGCTG</sequence>
<accession>A0A239GBH8</accession>
<evidence type="ECO:0000313" key="2">
    <source>
        <dbReference type="Proteomes" id="UP000198373"/>
    </source>
</evidence>
<dbReference type="RefSeq" id="WP_245821137.1">
    <property type="nucleotide sequence ID" value="NZ_FZOO01000006.1"/>
</dbReference>
<evidence type="ECO:0000313" key="1">
    <source>
        <dbReference type="EMBL" id="SNS65813.1"/>
    </source>
</evidence>
<dbReference type="AlphaFoldDB" id="A0A239GBH8"/>
<organism evidence="1 2">
    <name type="scientific">Geodermatophilus pulveris</name>
    <dbReference type="NCBI Taxonomy" id="1564159"/>
    <lineage>
        <taxon>Bacteria</taxon>
        <taxon>Bacillati</taxon>
        <taxon>Actinomycetota</taxon>
        <taxon>Actinomycetes</taxon>
        <taxon>Geodermatophilales</taxon>
        <taxon>Geodermatophilaceae</taxon>
        <taxon>Geodermatophilus</taxon>
    </lineage>
</organism>
<dbReference type="Proteomes" id="UP000198373">
    <property type="component" value="Unassembled WGS sequence"/>
</dbReference>
<dbReference type="EMBL" id="FZOO01000006">
    <property type="protein sequence ID" value="SNS65813.1"/>
    <property type="molecule type" value="Genomic_DNA"/>
</dbReference>
<name>A0A239GBH8_9ACTN</name>
<protein>
    <submittedName>
        <fullName evidence="1">Uncharacterized protein</fullName>
    </submittedName>
</protein>
<gene>
    <name evidence="1" type="ORF">SAMN06893096_10688</name>
</gene>
<keyword evidence="2" id="KW-1185">Reference proteome</keyword>
<proteinExistence type="predicted"/>
<reference evidence="2" key="1">
    <citation type="submission" date="2017-06" db="EMBL/GenBank/DDBJ databases">
        <authorList>
            <person name="Varghese N."/>
            <person name="Submissions S."/>
        </authorList>
    </citation>
    <scope>NUCLEOTIDE SEQUENCE [LARGE SCALE GENOMIC DNA]</scope>
    <source>
        <strain evidence="2">DSM 46839</strain>
    </source>
</reference>